<reference evidence="3" key="1">
    <citation type="journal article" date="2019" name="Int. J. Syst. Evol. Microbiol.">
        <title>The Global Catalogue of Microorganisms (GCM) 10K type strain sequencing project: providing services to taxonomists for standard genome sequencing and annotation.</title>
        <authorList>
            <consortium name="The Broad Institute Genomics Platform"/>
            <consortium name="The Broad Institute Genome Sequencing Center for Infectious Disease"/>
            <person name="Wu L."/>
            <person name="Ma J."/>
        </authorList>
    </citation>
    <scope>NUCLEOTIDE SEQUENCE [LARGE SCALE GENOMIC DNA]</scope>
    <source>
        <strain evidence="3">CCUG 54522</strain>
    </source>
</reference>
<comment type="caution">
    <text evidence="2">The sequence shown here is derived from an EMBL/GenBank/DDBJ whole genome shotgun (WGS) entry which is preliminary data.</text>
</comment>
<keyword evidence="1" id="KW-0732">Signal</keyword>
<evidence type="ECO:0000313" key="2">
    <source>
        <dbReference type="EMBL" id="MFC6043999.1"/>
    </source>
</evidence>
<dbReference type="Proteomes" id="UP001596135">
    <property type="component" value="Unassembled WGS sequence"/>
</dbReference>
<evidence type="ECO:0000313" key="3">
    <source>
        <dbReference type="Proteomes" id="UP001596135"/>
    </source>
</evidence>
<protein>
    <submittedName>
        <fullName evidence="2">Uncharacterized protein</fullName>
    </submittedName>
</protein>
<keyword evidence="3" id="KW-1185">Reference proteome</keyword>
<proteinExistence type="predicted"/>
<name>A0ABW1LJV1_9ACTN</name>
<organism evidence="2 3">
    <name type="scientific">Nocardioides hankookensis</name>
    <dbReference type="NCBI Taxonomy" id="443157"/>
    <lineage>
        <taxon>Bacteria</taxon>
        <taxon>Bacillati</taxon>
        <taxon>Actinomycetota</taxon>
        <taxon>Actinomycetes</taxon>
        <taxon>Propionibacteriales</taxon>
        <taxon>Nocardioidaceae</taxon>
        <taxon>Nocardioides</taxon>
    </lineage>
</organism>
<sequence>MRALARITTALATASVALTLAAPGAQALDLATDAPVVTNDSIEVYPFGMAVIDVLANDVDPGDPDGSQLALCRLPAVDLDSISNPSDLPPVVAGDAAGFLGPEDSMMVLAMRGRLAQPVVVDYYVCNTTYLTPATLTVTMRTTEPVTVHKVPGKPGRLRVTNHNDKQVRWMWFGRHGGGGGSVPAHATRTMRVHTATVRWMAMIGGAYNSGLADRGVVRNVKIDPRDAKPAKPAKGEQRLPASVRALLQRLG</sequence>
<evidence type="ECO:0000256" key="1">
    <source>
        <dbReference type="SAM" id="SignalP"/>
    </source>
</evidence>
<feature type="chain" id="PRO_5047225879" evidence="1">
    <location>
        <begin position="28"/>
        <end position="252"/>
    </location>
</feature>
<dbReference type="RefSeq" id="WP_379154573.1">
    <property type="nucleotide sequence ID" value="NZ_JBHSRJ010000004.1"/>
</dbReference>
<gene>
    <name evidence="2" type="ORF">ACFPYL_12965</name>
</gene>
<dbReference type="EMBL" id="JBHSRJ010000004">
    <property type="protein sequence ID" value="MFC6043999.1"/>
    <property type="molecule type" value="Genomic_DNA"/>
</dbReference>
<feature type="signal peptide" evidence="1">
    <location>
        <begin position="1"/>
        <end position="27"/>
    </location>
</feature>
<accession>A0ABW1LJV1</accession>